<proteinExistence type="predicted"/>
<dbReference type="EMBL" id="JAJFAZ020000004">
    <property type="protein sequence ID" value="KAI5334108.1"/>
    <property type="molecule type" value="Genomic_DNA"/>
</dbReference>
<keyword evidence="3" id="KW-1185">Reference proteome</keyword>
<accession>A0AAD4W0I7</accession>
<keyword evidence="1" id="KW-0472">Membrane</keyword>
<keyword evidence="1" id="KW-0812">Transmembrane</keyword>
<evidence type="ECO:0000313" key="3">
    <source>
        <dbReference type="Proteomes" id="UP001054821"/>
    </source>
</evidence>
<dbReference type="AlphaFoldDB" id="A0AAD4W0I7"/>
<sequence>MELKHTTGHNGVETYNQVGRYPRHLISLFFRLLHISMVLALFLLEFHNGLHKGLYSLLGLICSSFGEAEEAKVLNAESFERRSLLYRLKTPRPKLKKSLMCVVLSDFARFLPTSVLVRRIWNQI</sequence>
<reference evidence="2 3" key="1">
    <citation type="journal article" date="2022" name="G3 (Bethesda)">
        <title>Whole-genome sequence and methylome profiling of the almond [Prunus dulcis (Mill.) D.A. Webb] cultivar 'Nonpareil'.</title>
        <authorList>
            <person name="D'Amico-Willman K.M."/>
            <person name="Ouma W.Z."/>
            <person name="Meulia T."/>
            <person name="Sideli G.M."/>
            <person name="Gradziel T.M."/>
            <person name="Fresnedo-Ramirez J."/>
        </authorList>
    </citation>
    <scope>NUCLEOTIDE SEQUENCE [LARGE SCALE GENOMIC DNA]</scope>
    <source>
        <strain evidence="2">Clone GOH B32 T37-40</strain>
    </source>
</reference>
<evidence type="ECO:0000256" key="1">
    <source>
        <dbReference type="SAM" id="Phobius"/>
    </source>
</evidence>
<protein>
    <submittedName>
        <fullName evidence="2">Uncharacterized protein</fullName>
    </submittedName>
</protein>
<comment type="caution">
    <text evidence="2">The sequence shown here is derived from an EMBL/GenBank/DDBJ whole genome shotgun (WGS) entry which is preliminary data.</text>
</comment>
<keyword evidence="1" id="KW-1133">Transmembrane helix</keyword>
<name>A0AAD4W0I7_PRUDU</name>
<evidence type="ECO:0000313" key="2">
    <source>
        <dbReference type="EMBL" id="KAI5334108.1"/>
    </source>
</evidence>
<gene>
    <name evidence="2" type="ORF">L3X38_024241</name>
</gene>
<dbReference type="Proteomes" id="UP001054821">
    <property type="component" value="Chromosome 4"/>
</dbReference>
<organism evidence="2 3">
    <name type="scientific">Prunus dulcis</name>
    <name type="common">Almond</name>
    <name type="synonym">Amygdalus dulcis</name>
    <dbReference type="NCBI Taxonomy" id="3755"/>
    <lineage>
        <taxon>Eukaryota</taxon>
        <taxon>Viridiplantae</taxon>
        <taxon>Streptophyta</taxon>
        <taxon>Embryophyta</taxon>
        <taxon>Tracheophyta</taxon>
        <taxon>Spermatophyta</taxon>
        <taxon>Magnoliopsida</taxon>
        <taxon>eudicotyledons</taxon>
        <taxon>Gunneridae</taxon>
        <taxon>Pentapetalae</taxon>
        <taxon>rosids</taxon>
        <taxon>fabids</taxon>
        <taxon>Rosales</taxon>
        <taxon>Rosaceae</taxon>
        <taxon>Amygdaloideae</taxon>
        <taxon>Amygdaleae</taxon>
        <taxon>Prunus</taxon>
    </lineage>
</organism>
<feature type="transmembrane region" description="Helical" evidence="1">
    <location>
        <begin position="25"/>
        <end position="44"/>
    </location>
</feature>